<accession>A0AC58USY9</accession>
<protein>
    <submittedName>
        <fullName evidence="2">Uncharacterized protein LOC142182297</fullName>
    </submittedName>
</protein>
<proteinExistence type="predicted"/>
<keyword evidence="1" id="KW-1185">Reference proteome</keyword>
<gene>
    <name evidence="2" type="primary">LOC142182297</name>
</gene>
<dbReference type="Proteomes" id="UP000790787">
    <property type="component" value="Chromosome 6"/>
</dbReference>
<dbReference type="RefSeq" id="XP_075112616.1">
    <property type="nucleotide sequence ID" value="XM_075256515.1"/>
</dbReference>
<name>A0AC58USY9_TOBAC</name>
<sequence>MAQANLPISFWGDALLTATYILNKVPSKSVSSTPYELLIGYVFIGELENGSVSEIESRDVTFLENNFPKKGEVKNREPLYEMLNSYSQQVSFDTVDNQIDQDLILDPSGSGNSQSQNPSNEPKFQLQKSASKNIPKCTYEIEDYIFLVSPIEMDEPKSVTEALSSPGKDEWMKETKEELKSMKTNKVWDLVDLLPGHRAIGNKWVLKVKCKADGSIERYKA</sequence>
<evidence type="ECO:0000313" key="1">
    <source>
        <dbReference type="Proteomes" id="UP000790787"/>
    </source>
</evidence>
<reference evidence="2" key="2">
    <citation type="submission" date="2025-08" db="UniProtKB">
        <authorList>
            <consortium name="RefSeq"/>
        </authorList>
    </citation>
    <scope>IDENTIFICATION</scope>
    <source>
        <tissue evidence="2">Leaf</tissue>
    </source>
</reference>
<organism evidence="1 2">
    <name type="scientific">Nicotiana tabacum</name>
    <name type="common">Common tobacco</name>
    <dbReference type="NCBI Taxonomy" id="4097"/>
    <lineage>
        <taxon>Eukaryota</taxon>
        <taxon>Viridiplantae</taxon>
        <taxon>Streptophyta</taxon>
        <taxon>Embryophyta</taxon>
        <taxon>Tracheophyta</taxon>
        <taxon>Spermatophyta</taxon>
        <taxon>Magnoliopsida</taxon>
        <taxon>eudicotyledons</taxon>
        <taxon>Gunneridae</taxon>
        <taxon>Pentapetalae</taxon>
        <taxon>asterids</taxon>
        <taxon>lamiids</taxon>
        <taxon>Solanales</taxon>
        <taxon>Solanaceae</taxon>
        <taxon>Nicotianoideae</taxon>
        <taxon>Nicotianeae</taxon>
        <taxon>Nicotiana</taxon>
    </lineage>
</organism>
<reference evidence="1" key="1">
    <citation type="journal article" date="2014" name="Nat. Commun.">
        <title>The tobacco genome sequence and its comparison with those of tomato and potato.</title>
        <authorList>
            <person name="Sierro N."/>
            <person name="Battey J.N."/>
            <person name="Ouadi S."/>
            <person name="Bakaher N."/>
            <person name="Bovet L."/>
            <person name="Willig A."/>
            <person name="Goepfert S."/>
            <person name="Peitsch M.C."/>
            <person name="Ivanov N.V."/>
        </authorList>
    </citation>
    <scope>NUCLEOTIDE SEQUENCE [LARGE SCALE GENOMIC DNA]</scope>
</reference>
<evidence type="ECO:0000313" key="2">
    <source>
        <dbReference type="RefSeq" id="XP_075112616.1"/>
    </source>
</evidence>